<dbReference type="EMBL" id="DS231712">
    <property type="protein sequence ID" value="KNB13002.1"/>
    <property type="molecule type" value="Genomic_DNA"/>
</dbReference>
<reference evidence="1" key="2">
    <citation type="journal article" date="2010" name="Nature">
        <title>Comparative genomics reveals mobile pathogenicity chromosomes in Fusarium.</title>
        <authorList>
            <person name="Ma L.J."/>
            <person name="van der Does H.C."/>
            <person name="Borkovich K.A."/>
            <person name="Coleman J.J."/>
            <person name="Daboussi M.J."/>
            <person name="Di Pietro A."/>
            <person name="Dufresne M."/>
            <person name="Freitag M."/>
            <person name="Grabherr M."/>
            <person name="Henrissat B."/>
            <person name="Houterman P.M."/>
            <person name="Kang S."/>
            <person name="Shim W.B."/>
            <person name="Woloshuk C."/>
            <person name="Xie X."/>
            <person name="Xu J.R."/>
            <person name="Antoniw J."/>
            <person name="Baker S.E."/>
            <person name="Bluhm B.H."/>
            <person name="Breakspear A."/>
            <person name="Brown D.W."/>
            <person name="Butchko R.A."/>
            <person name="Chapman S."/>
            <person name="Coulson R."/>
            <person name="Coutinho P.M."/>
            <person name="Danchin E.G."/>
            <person name="Diener A."/>
            <person name="Gale L.R."/>
            <person name="Gardiner D.M."/>
            <person name="Goff S."/>
            <person name="Hammond-Kosack K.E."/>
            <person name="Hilburn K."/>
            <person name="Hua-Van A."/>
            <person name="Jonkers W."/>
            <person name="Kazan K."/>
            <person name="Kodira C.D."/>
            <person name="Koehrsen M."/>
            <person name="Kumar L."/>
            <person name="Lee Y.H."/>
            <person name="Li L."/>
            <person name="Manners J.M."/>
            <person name="Miranda-Saavedra D."/>
            <person name="Mukherjee M."/>
            <person name="Park G."/>
            <person name="Park J."/>
            <person name="Park S.Y."/>
            <person name="Proctor R.H."/>
            <person name="Regev A."/>
            <person name="Ruiz-Roldan M.C."/>
            <person name="Sain D."/>
            <person name="Sakthikumar S."/>
            <person name="Sykes S."/>
            <person name="Schwartz D.C."/>
            <person name="Turgeon B.G."/>
            <person name="Wapinski I."/>
            <person name="Yoder O."/>
            <person name="Young S."/>
            <person name="Zeng Q."/>
            <person name="Zhou S."/>
            <person name="Galagan J."/>
            <person name="Cuomo C.A."/>
            <person name="Kistler H.C."/>
            <person name="Rep M."/>
        </authorList>
    </citation>
    <scope>NUCLEOTIDE SEQUENCE [LARGE SCALE GENOMIC DNA]</scope>
    <source>
        <strain evidence="1">4287</strain>
    </source>
</reference>
<evidence type="ECO:0000313" key="1">
    <source>
        <dbReference type="EMBL" id="KNB13002.1"/>
    </source>
</evidence>
<dbReference type="AlphaFoldDB" id="A0A0J9WRR7"/>
<reference evidence="1" key="1">
    <citation type="submission" date="2007-04" db="EMBL/GenBank/DDBJ databases">
        <authorList>
            <consortium name="The Broad Institute Genome Sequencing Platform"/>
            <person name="Birren B."/>
            <person name="Lander E."/>
            <person name="Galagan J."/>
            <person name="Nusbaum C."/>
            <person name="Devon K."/>
            <person name="Ma L.-J."/>
            <person name="Jaffe D."/>
            <person name="Butler J."/>
            <person name="Alvarez P."/>
            <person name="Gnerre S."/>
            <person name="Grabherr M."/>
            <person name="Kleber M."/>
            <person name="Mauceli E."/>
            <person name="Brockman W."/>
            <person name="MacCallum I.A."/>
            <person name="Young S."/>
            <person name="LaButti K."/>
            <person name="DeCaprio D."/>
            <person name="Crawford M."/>
            <person name="Koehrsen M."/>
            <person name="Engels R."/>
            <person name="Montgomery P."/>
            <person name="Pearson M."/>
            <person name="Howarth C."/>
            <person name="Larson L."/>
            <person name="White J."/>
            <person name="O'Leary S."/>
            <person name="Kodira C."/>
            <person name="Zeng Q."/>
            <person name="Yandava C."/>
            <person name="Alvarado L."/>
            <person name="Kistler C."/>
            <person name="Shim W.-B."/>
            <person name="Kang S."/>
            <person name="Woloshuk C."/>
        </authorList>
    </citation>
    <scope>NUCLEOTIDE SEQUENCE</scope>
    <source>
        <strain evidence="1">4287</strain>
    </source>
</reference>
<dbReference type="RefSeq" id="XP_018251047.1">
    <property type="nucleotide sequence ID" value="XM_018401048.1"/>
</dbReference>
<name>A0A0J9WRR7_FUSO4</name>
<sequence>MPSVAVSQKSYTAYAQWRVANGRRSRERHAILSPRCRRHSIVQSSLCPSIIISSSAVLMSQLKKPSQRVTLLCPSRTLLFSKSMMCHDARHTWHSACDGN</sequence>
<proteinExistence type="predicted"/>
<dbReference type="GeneID" id="28961446"/>
<dbReference type="Proteomes" id="UP000009097">
    <property type="component" value="Unassembled WGS sequence"/>
</dbReference>
<dbReference type="KEGG" id="fox:FOXG_20740"/>
<gene>
    <name evidence="1" type="ORF">FOXG_20740</name>
</gene>
<accession>A0A0J9WRR7</accession>
<protein>
    <submittedName>
        <fullName evidence="1">Uncharacterized protein</fullName>
    </submittedName>
</protein>
<evidence type="ECO:0000313" key="2">
    <source>
        <dbReference type="Proteomes" id="UP000009097"/>
    </source>
</evidence>
<organism evidence="1 2">
    <name type="scientific">Fusarium oxysporum f. sp. lycopersici (strain 4287 / CBS 123668 / FGSC 9935 / NRRL 34936)</name>
    <name type="common">Fusarium vascular wilt of tomato</name>
    <dbReference type="NCBI Taxonomy" id="426428"/>
    <lineage>
        <taxon>Eukaryota</taxon>
        <taxon>Fungi</taxon>
        <taxon>Dikarya</taxon>
        <taxon>Ascomycota</taxon>
        <taxon>Pezizomycotina</taxon>
        <taxon>Sordariomycetes</taxon>
        <taxon>Hypocreomycetidae</taxon>
        <taxon>Hypocreales</taxon>
        <taxon>Nectriaceae</taxon>
        <taxon>Fusarium</taxon>
        <taxon>Fusarium oxysporum species complex</taxon>
    </lineage>
</organism>
<dbReference type="VEuPathDB" id="FungiDB:FOXG_20740"/>